<dbReference type="InterPro" id="IPR013105">
    <property type="entry name" value="TPR_2"/>
</dbReference>
<dbReference type="SUPFAM" id="SSF81901">
    <property type="entry name" value="HCP-like"/>
    <property type="match status" value="1"/>
</dbReference>
<evidence type="ECO:0000259" key="8">
    <source>
        <dbReference type="Pfam" id="PF25063"/>
    </source>
</evidence>
<dbReference type="OMA" id="NATCVRA"/>
<dbReference type="GO" id="GO:0035721">
    <property type="term" value="P:intraciliary retrograde transport"/>
    <property type="evidence" value="ECO:0007669"/>
    <property type="project" value="TreeGrafter"/>
</dbReference>
<evidence type="ECO:0000259" key="10">
    <source>
        <dbReference type="Pfam" id="PF25068"/>
    </source>
</evidence>
<dbReference type="PANTHER" id="PTHR14699">
    <property type="entry name" value="STI2 PROTEIN-RELATED"/>
    <property type="match status" value="1"/>
</dbReference>
<feature type="domain" description="Tetratricopeptide repeat protein 21A/21B C-terminal ARM" evidence="8">
    <location>
        <begin position="1162"/>
        <end position="1350"/>
    </location>
</feature>
<evidence type="ECO:0000256" key="3">
    <source>
        <dbReference type="ARBA" id="ARBA00022803"/>
    </source>
</evidence>
<dbReference type="Pfam" id="PF25068">
    <property type="entry name" value="ARM_TT21_4th"/>
    <property type="match status" value="1"/>
</dbReference>
<evidence type="ECO:0000256" key="1">
    <source>
        <dbReference type="ARBA" id="ARBA00010935"/>
    </source>
</evidence>
<comment type="similarity">
    <text evidence="1">Belongs to the TTC21 family.</text>
</comment>
<evidence type="ECO:0000313" key="12">
    <source>
        <dbReference type="Proteomes" id="UP000283634"/>
    </source>
</evidence>
<sequence>MPSLLRTNYALMMFYVRERFWRHAELVCTDTINSTDSWVFRVWRALCYDQQGQANEALREYKAAEQRRETTLPALMGIALIYRRNKDVEGLAAVERSMGDGSHADDVGGWAQAAALAWAAGDASGARDIFMRFQDGYDEHRDEYTNLATLRAWVDLSTGRTAFLEKSGTLLRKVMEMEEQDGQTVDLDAAMGRVVYFERKTQFFLAQQLLNKLIVNYPNFVPALVVKARHLMKAEDWEQCWETTNRILAKEKTNLEALALNTLFLLVKDARYEDAAAQLPRLLEAVQEKEPRNAALFFEYAQCFSRLSGTYLPLLGVTLQFAEVAHRMVSQKGDYLAEVGYQQMLRGEYKAAIATFKRASATPDSSITPLLGLIRGLILTGNLDEAAKQIEFPNEIQAPNQRNAELSLLNAILQWRRNKNHAKTLFFLDQAAEAVRQDVGSYQTGTQLYVKLNPPLMLDIAKEYMQHCRTEPPDPTVRKADPIVEKCKRHLELLLRHVPGCLEAQLLLSKMYFVAGDLERGQAMIKTCIQHAHVLPDAFLLSAQMCQYVGNATLASQALEQALTLDFEMKDQPQYNLLHGIVLGMMNKLQQALGALELAVKLTKDKSRVTSKGRPLQPLSVQDHVSLYLQLAQTHLRLHDTEEARATLAEATALFKDTTQAGRVAIASAMVAARTNMEKAVEILKQVPPQSEFFTAAKTRMANLYLTYRQNRQMYANCFEELVEEVPTPQSYFQLGEAYINIHEPEKAITAYQQAKAMDPDNSELDVRIGRALVSTHDYQRAVRYYRDAVAADGATFTVLADLATLYWHLGAPDRAIGVLKETPAYKTEPDAGEDVKRAIERVNCTLLMYKIHRSCQKSELAVEALLQARGFQEHVLHNLLRNETRETMYQQKMVASTIALELGGYYASIGDVEHGKECYQAAKMYDESNEAPLLAMARLLLDSGDAAACEERCNAVLQMNPACEEAVIILADVMICRYRFEEAAQHFSQLLERAPDNYEALVQYVRLLRHAGRLGDAEKALERAEGLVPVGQRPPSGLSFARGLYHRYCYDNLEALRAFNAARVPADDSAWSTPALTNMIEMYLFSSNEEFWVDTVLRDEDKNENVRIAERLLLQMPQGESRDILQGYCWLASKKRPLVDRAIKEFTQLCAAAETAAQQEEPADDEKSAEGEEKDEDEQLLSDANRPLPPRGRPNVPARVGLATACFIAGFEKRAAAEIKKIVYTPFDPLTTDAVHRARLLAAHMSILKKKLTTAQKLLEKNIEVNRSCALTWLMMGSVHELENNHTEAANCYENAWELTKERNPSVGYKLAFHRMKSGKLVAAIDVCRKVVDVHPSYPKIHEVLDACRSLLRP</sequence>
<keyword evidence="12" id="KW-1185">Reference proteome</keyword>
<dbReference type="Pfam" id="PF25063">
    <property type="entry name" value="ARM_TT21_C"/>
    <property type="match status" value="1"/>
</dbReference>
<dbReference type="InterPro" id="IPR056834">
    <property type="entry name" value="ARM_TT21_C"/>
</dbReference>
<feature type="domain" description="Tetratricopeptide repeat protein 21A/21B fifth ARM repeats" evidence="9">
    <location>
        <begin position="965"/>
        <end position="1085"/>
    </location>
</feature>
<dbReference type="PROSITE" id="PS50005">
    <property type="entry name" value="TPR"/>
    <property type="match status" value="3"/>
</dbReference>
<dbReference type="Pfam" id="PF07719">
    <property type="entry name" value="TPR_2"/>
    <property type="match status" value="1"/>
</dbReference>
<dbReference type="Pfam" id="PF25064">
    <property type="entry name" value="ARM_TT21_5th"/>
    <property type="match status" value="1"/>
</dbReference>
<organism evidence="11 12">
    <name type="scientific">Trypanosoma rangeli</name>
    <dbReference type="NCBI Taxonomy" id="5698"/>
    <lineage>
        <taxon>Eukaryota</taxon>
        <taxon>Discoba</taxon>
        <taxon>Euglenozoa</taxon>
        <taxon>Kinetoplastea</taxon>
        <taxon>Metakinetoplastina</taxon>
        <taxon>Trypanosomatida</taxon>
        <taxon>Trypanosomatidae</taxon>
        <taxon>Trypanosoma</taxon>
        <taxon>Herpetosoma</taxon>
    </lineage>
</organism>
<protein>
    <submittedName>
        <fullName evidence="11">Tetratricopeptide repeat protein 21B</fullName>
    </submittedName>
</protein>
<name>A0A3R7KVH6_TRYRA</name>
<feature type="region of interest" description="Disordered" evidence="5">
    <location>
        <begin position="1155"/>
        <end position="1196"/>
    </location>
</feature>
<evidence type="ECO:0000259" key="9">
    <source>
        <dbReference type="Pfam" id="PF25064"/>
    </source>
</evidence>
<dbReference type="RefSeq" id="XP_029236764.1">
    <property type="nucleotide sequence ID" value="XM_029383439.1"/>
</dbReference>
<feature type="domain" description="Tetratricopeptide repeat protein 21A/21B N-terminal ARM repeat" evidence="7">
    <location>
        <begin position="13"/>
        <end position="240"/>
    </location>
</feature>
<dbReference type="InterPro" id="IPR040364">
    <property type="entry name" value="TTC21A/TTC21B"/>
</dbReference>
<gene>
    <name evidence="11" type="ORF">TraAM80_06602</name>
</gene>
<dbReference type="GO" id="GO:0005929">
    <property type="term" value="C:cilium"/>
    <property type="evidence" value="ECO:0007669"/>
    <property type="project" value="GOC"/>
</dbReference>
<dbReference type="EMBL" id="MKGL01000242">
    <property type="protein sequence ID" value="RNF02189.1"/>
    <property type="molecule type" value="Genomic_DNA"/>
</dbReference>
<dbReference type="PANTHER" id="PTHR14699:SF0">
    <property type="entry name" value="TETRATRICOPEPTIDE REPEAT PROTEIN 21 HOMOLOG"/>
    <property type="match status" value="1"/>
</dbReference>
<feature type="repeat" description="TPR" evidence="4">
    <location>
        <begin position="729"/>
        <end position="762"/>
    </location>
</feature>
<dbReference type="Pfam" id="PF25062">
    <property type="entry name" value="ARM_TT21_N"/>
    <property type="match status" value="1"/>
</dbReference>
<dbReference type="SMART" id="SM00028">
    <property type="entry name" value="TPR"/>
    <property type="match status" value="12"/>
</dbReference>
<feature type="repeat" description="TPR" evidence="4">
    <location>
        <begin position="965"/>
        <end position="998"/>
    </location>
</feature>
<feature type="domain" description="Tetratricopeptide repeat protein 21A/21B second ARM" evidence="6">
    <location>
        <begin position="279"/>
        <end position="545"/>
    </location>
</feature>
<feature type="repeat" description="TPR" evidence="4">
    <location>
        <begin position="763"/>
        <end position="796"/>
    </location>
</feature>
<dbReference type="FunFam" id="1.25.40.10:FF:002012">
    <property type="entry name" value="Uncharacterized protein"/>
    <property type="match status" value="1"/>
</dbReference>
<dbReference type="GeneID" id="40330535"/>
<keyword evidence="2" id="KW-0677">Repeat</keyword>
<dbReference type="Pfam" id="PF25058">
    <property type="entry name" value="ARM_TT21"/>
    <property type="match status" value="1"/>
</dbReference>
<evidence type="ECO:0000256" key="5">
    <source>
        <dbReference type="SAM" id="MobiDB-lite"/>
    </source>
</evidence>
<dbReference type="InterPro" id="IPR056835">
    <property type="entry name" value="ARM_TT21_5th"/>
</dbReference>
<dbReference type="OrthoDB" id="10259630at2759"/>
<dbReference type="InterPro" id="IPR056832">
    <property type="entry name" value="ARM_TT21_2nd"/>
</dbReference>
<dbReference type="InterPro" id="IPR056836">
    <property type="entry name" value="ARM_TT21_4th"/>
</dbReference>
<accession>A0A3R7KVH6</accession>
<comment type="caution">
    <text evidence="11">The sequence shown here is derived from an EMBL/GenBank/DDBJ whole genome shotgun (WGS) entry which is preliminary data.</text>
</comment>
<evidence type="ECO:0000259" key="6">
    <source>
        <dbReference type="Pfam" id="PF25060"/>
    </source>
</evidence>
<evidence type="ECO:0000256" key="2">
    <source>
        <dbReference type="ARBA" id="ARBA00022737"/>
    </source>
</evidence>
<proteinExistence type="inferred from homology"/>
<dbReference type="Pfam" id="PF25060">
    <property type="entry name" value="ARM_TT21_2nd"/>
    <property type="match status" value="1"/>
</dbReference>
<evidence type="ECO:0000313" key="11">
    <source>
        <dbReference type="EMBL" id="RNF02189.1"/>
    </source>
</evidence>
<dbReference type="InterPro" id="IPR019734">
    <property type="entry name" value="TPR_rpt"/>
</dbReference>
<dbReference type="PROSITE" id="PS50293">
    <property type="entry name" value="TPR_REGION"/>
    <property type="match status" value="1"/>
</dbReference>
<dbReference type="InterPro" id="IPR056833">
    <property type="entry name" value="ARM_TT21_N"/>
</dbReference>
<dbReference type="GO" id="GO:0061512">
    <property type="term" value="P:protein localization to cilium"/>
    <property type="evidence" value="ECO:0007669"/>
    <property type="project" value="TreeGrafter"/>
</dbReference>
<feature type="domain" description="Tetratricopeptide repeat protein 21A/21B fourth ARM" evidence="10">
    <location>
        <begin position="767"/>
        <end position="923"/>
    </location>
</feature>
<dbReference type="Gene3D" id="1.25.40.10">
    <property type="entry name" value="Tetratricopeptide repeat domain"/>
    <property type="match status" value="6"/>
</dbReference>
<dbReference type="SUPFAM" id="SSF48452">
    <property type="entry name" value="TPR-like"/>
    <property type="match status" value="3"/>
</dbReference>
<dbReference type="GO" id="GO:0030991">
    <property type="term" value="C:intraciliary transport particle A"/>
    <property type="evidence" value="ECO:0007669"/>
    <property type="project" value="TreeGrafter"/>
</dbReference>
<dbReference type="VEuPathDB" id="TriTrypDB:TRSC58_03979"/>
<dbReference type="VEuPathDB" id="TriTrypDB:TRSC58_06029"/>
<evidence type="ECO:0000259" key="7">
    <source>
        <dbReference type="Pfam" id="PF25062"/>
    </source>
</evidence>
<keyword evidence="3 4" id="KW-0802">TPR repeat</keyword>
<dbReference type="InterPro" id="IPR011990">
    <property type="entry name" value="TPR-like_helical_dom_sf"/>
</dbReference>
<evidence type="ECO:0000256" key="4">
    <source>
        <dbReference type="PROSITE-ProRule" id="PRU00339"/>
    </source>
</evidence>
<reference evidence="11 12" key="1">
    <citation type="journal article" date="2018" name="BMC Genomics">
        <title>Genomic comparison of Trypanosoma conorhini and Trypanosoma rangeli to Trypanosoma cruzi strains of high and low virulence.</title>
        <authorList>
            <person name="Bradwell K.R."/>
            <person name="Koparde V.N."/>
            <person name="Matveyev A.V."/>
            <person name="Serrano M.G."/>
            <person name="Alves J.M."/>
            <person name="Parikh H."/>
            <person name="Huang B."/>
            <person name="Lee V."/>
            <person name="Espinosa-Alvarez O."/>
            <person name="Ortiz P.A."/>
            <person name="Costa-Martins A.G."/>
            <person name="Teixeira M.M."/>
            <person name="Buck G.A."/>
        </authorList>
    </citation>
    <scope>NUCLEOTIDE SEQUENCE [LARGE SCALE GENOMIC DNA]</scope>
    <source>
        <strain evidence="11 12">AM80</strain>
    </source>
</reference>
<dbReference type="Proteomes" id="UP000283634">
    <property type="component" value="Unassembled WGS sequence"/>
</dbReference>